<dbReference type="Pfam" id="PF03065">
    <property type="entry name" value="Glyco_hydro_57"/>
    <property type="match status" value="1"/>
</dbReference>
<keyword evidence="5" id="KW-0378">Hydrolase</keyword>
<evidence type="ECO:0000313" key="5">
    <source>
        <dbReference type="EMBL" id="OSS42285.1"/>
    </source>
</evidence>
<dbReference type="EC" id="3.2.1.41" evidence="5"/>
<name>A0A1X4XXN1_9BACT</name>
<comment type="similarity">
    <text evidence="1 3">Belongs to the glycosyl hydrolase 57 family.</text>
</comment>
<dbReference type="OrthoDB" id="9759321at2"/>
<dbReference type="InterPro" id="IPR004300">
    <property type="entry name" value="Glyco_hydro_57_N"/>
</dbReference>
<reference evidence="5 6" key="1">
    <citation type="journal article" date="2017" name="Front. Microbiol.">
        <title>Genome Sequence of Desulfurella amilsii Strain TR1 and Comparative Genomics of Desulfurellaceae Family.</title>
        <authorList>
            <person name="Florentino A.P."/>
            <person name="Stams A.J."/>
            <person name="Sanchez-Andrea I."/>
        </authorList>
    </citation>
    <scope>NUCLEOTIDE SEQUENCE [LARGE SCALE GENOMIC DNA]</scope>
    <source>
        <strain evidence="5 6">TR1</strain>
    </source>
</reference>
<sequence>MVFVSFVWHMHQPYYKDDIEGKYAASWVRLHASKDYLDMLKIAQNNNAKVTFNLTPVLVNQILSYKNLECENTASLLLKPVSELTDKQKLFVLEDSFKIGSHIIQKTPKYRQLYHKKQNATSNILNVFSNQEILICEIAYLLSWLGNLQKDDTIKKIEENLSAAGEEEKQYLLNRQLQILQSIVPEYKKAFKNGDICLTTTPFYHPILPLLIDSDIAKVSNPNIKLPQKFSYKEDAKWHIRVAKQYMERIFESKIDGMWPSEGSVSDEALCLIAECGFKFAATDEQIIKNSGFSDIHAPYLYENNNLSLHMFFRDHTLSDKIGFVYSHMHYKDAVEDFLNSIKAVESRSGPKSIVSVILDGENAWEYYDNNGYDFLNYLYDSLQKDTDIEIITPDEYLELKDAKELKFGKIWPGSWIGANFNIWIGDDEDNKAWDLLNKARERLSTNKASINQLYKAQGSDWNWWYGADHSSTDDVLFDNLFRSMLIKAYMLDKKTPPRELYIPIKKRLSTLESKSPISFINPKIDGVISSYFEWTGAGEFVELESAMSVSDRMIKKIYYGFNENDIFLRIDFNNLKSNILDQYTICIEIFDNVKTCLSLSNQKSYIQRFDRNGKIIAQEKFFDYAINKILEIKISKDFLGVHEKEKVFFYINIEHENKIIERFPTNKDILIEIPSKNFESENWFV</sequence>
<dbReference type="AlphaFoldDB" id="A0A1X4XXN1"/>
<accession>A0A1X4XXN1</accession>
<evidence type="ECO:0000256" key="2">
    <source>
        <dbReference type="ARBA" id="ARBA00023277"/>
    </source>
</evidence>
<dbReference type="GO" id="GO:0005975">
    <property type="term" value="P:carbohydrate metabolic process"/>
    <property type="evidence" value="ECO:0007669"/>
    <property type="project" value="InterPro"/>
</dbReference>
<dbReference type="Proteomes" id="UP000194141">
    <property type="component" value="Unassembled WGS sequence"/>
</dbReference>
<dbReference type="EC" id="3.2.1.1" evidence="5"/>
<organism evidence="5 6">
    <name type="scientific">Desulfurella amilsii</name>
    <dbReference type="NCBI Taxonomy" id="1562698"/>
    <lineage>
        <taxon>Bacteria</taxon>
        <taxon>Pseudomonadati</taxon>
        <taxon>Campylobacterota</taxon>
        <taxon>Desulfurellia</taxon>
        <taxon>Desulfurellales</taxon>
        <taxon>Desulfurellaceae</taxon>
        <taxon>Desulfurella</taxon>
    </lineage>
</organism>
<dbReference type="PANTHER" id="PTHR36306:SF1">
    <property type="entry name" value="ALPHA-AMYLASE-RELATED"/>
    <property type="match status" value="1"/>
</dbReference>
<keyword evidence="5" id="KW-0326">Glycosidase</keyword>
<dbReference type="InterPro" id="IPR011330">
    <property type="entry name" value="Glyco_hydro/deAcase_b/a-brl"/>
</dbReference>
<dbReference type="RefSeq" id="WP_086034540.1">
    <property type="nucleotide sequence ID" value="NZ_MDSU01000018.1"/>
</dbReference>
<evidence type="ECO:0000313" key="6">
    <source>
        <dbReference type="Proteomes" id="UP000194141"/>
    </source>
</evidence>
<dbReference type="CDD" id="cd10796">
    <property type="entry name" value="GH57N_APU"/>
    <property type="match status" value="1"/>
</dbReference>
<dbReference type="GO" id="GO:0051060">
    <property type="term" value="F:pullulanase activity"/>
    <property type="evidence" value="ECO:0007669"/>
    <property type="project" value="UniProtKB-EC"/>
</dbReference>
<dbReference type="InterPro" id="IPR052046">
    <property type="entry name" value="GH57_Enzymes"/>
</dbReference>
<dbReference type="GO" id="GO:0004556">
    <property type="term" value="F:alpha-amylase activity"/>
    <property type="evidence" value="ECO:0007669"/>
    <property type="project" value="UniProtKB-EC"/>
</dbReference>
<dbReference type="EMBL" id="MDSU01000018">
    <property type="protein sequence ID" value="OSS42285.1"/>
    <property type="molecule type" value="Genomic_DNA"/>
</dbReference>
<dbReference type="PANTHER" id="PTHR36306">
    <property type="entry name" value="ALPHA-AMYLASE-RELATED-RELATED"/>
    <property type="match status" value="1"/>
</dbReference>
<keyword evidence="6" id="KW-1185">Reference proteome</keyword>
<evidence type="ECO:0000259" key="4">
    <source>
        <dbReference type="Pfam" id="PF03065"/>
    </source>
</evidence>
<proteinExistence type="inferred from homology"/>
<feature type="domain" description="Glycoside hydrolase family 57 N-terminal" evidence="4">
    <location>
        <begin position="5"/>
        <end position="400"/>
    </location>
</feature>
<keyword evidence="2 3" id="KW-0119">Carbohydrate metabolism</keyword>
<protein>
    <submittedName>
        <fullName evidence="5">Amylopullulanase</fullName>
        <ecNumber evidence="5">3.2.1.1</ecNumber>
        <ecNumber evidence="5">3.2.1.41</ecNumber>
    </submittedName>
</protein>
<gene>
    <name evidence="5" type="ORF">DESAMIL20_1838</name>
</gene>
<evidence type="ECO:0000256" key="1">
    <source>
        <dbReference type="ARBA" id="ARBA00006821"/>
    </source>
</evidence>
<dbReference type="Gene3D" id="3.20.110.10">
    <property type="entry name" value="Glycoside hydrolase 38, N terminal domain"/>
    <property type="match status" value="1"/>
</dbReference>
<dbReference type="SUPFAM" id="SSF88713">
    <property type="entry name" value="Glycoside hydrolase/deacetylase"/>
    <property type="match status" value="1"/>
</dbReference>
<evidence type="ECO:0000256" key="3">
    <source>
        <dbReference type="RuleBase" id="RU361196"/>
    </source>
</evidence>
<comment type="caution">
    <text evidence="5">The sequence shown here is derived from an EMBL/GenBank/DDBJ whole genome shotgun (WGS) entry which is preliminary data.</text>
</comment>
<dbReference type="InterPro" id="IPR027291">
    <property type="entry name" value="Glyco_hydro_38_N_sf"/>
</dbReference>
<dbReference type="STRING" id="1562698.DESAMIL20_1838"/>